<evidence type="ECO:0000256" key="3">
    <source>
        <dbReference type="ARBA" id="ARBA00022741"/>
    </source>
</evidence>
<dbReference type="PANTHER" id="PTHR24223:SF399">
    <property type="entry name" value="ABC TRANSPORTER ATNG"/>
    <property type="match status" value="1"/>
</dbReference>
<feature type="transmembrane region" description="Helical" evidence="7">
    <location>
        <begin position="548"/>
        <end position="569"/>
    </location>
</feature>
<evidence type="ECO:0000256" key="6">
    <source>
        <dbReference type="ARBA" id="ARBA00023136"/>
    </source>
</evidence>
<feature type="transmembrane region" description="Helical" evidence="7">
    <location>
        <begin position="448"/>
        <end position="471"/>
    </location>
</feature>
<keyword evidence="6 7" id="KW-0472">Membrane</keyword>
<dbReference type="AlphaFoldDB" id="A0A9W9X7U4"/>
<feature type="transmembrane region" description="Helical" evidence="7">
    <location>
        <begin position="68"/>
        <end position="90"/>
    </location>
</feature>
<evidence type="ECO:0000256" key="7">
    <source>
        <dbReference type="SAM" id="Phobius"/>
    </source>
</evidence>
<dbReference type="GO" id="GO:0016887">
    <property type="term" value="F:ATP hydrolysis activity"/>
    <property type="evidence" value="ECO:0007669"/>
    <property type="project" value="InterPro"/>
</dbReference>
<dbReference type="SUPFAM" id="SSF90123">
    <property type="entry name" value="ABC transporter transmembrane region"/>
    <property type="match status" value="1"/>
</dbReference>
<comment type="caution">
    <text evidence="9">The sequence shown here is derived from an EMBL/GenBank/DDBJ whole genome shotgun (WGS) entry which is preliminary data.</text>
</comment>
<feature type="transmembrane region" description="Helical" evidence="7">
    <location>
        <begin position="37"/>
        <end position="56"/>
    </location>
</feature>
<dbReference type="Proteomes" id="UP001148312">
    <property type="component" value="Unassembled WGS sequence"/>
</dbReference>
<feature type="domain" description="ABC transporter" evidence="8">
    <location>
        <begin position="143"/>
        <end position="378"/>
    </location>
</feature>
<protein>
    <recommendedName>
        <fullName evidence="8">ABC transporter domain-containing protein</fullName>
    </recommendedName>
</protein>
<evidence type="ECO:0000259" key="8">
    <source>
        <dbReference type="PROSITE" id="PS50893"/>
    </source>
</evidence>
<dbReference type="GO" id="GO:0042626">
    <property type="term" value="F:ATPase-coupled transmembrane transporter activity"/>
    <property type="evidence" value="ECO:0007669"/>
    <property type="project" value="TreeGrafter"/>
</dbReference>
<gene>
    <name evidence="9" type="ORF">N7539_005263</name>
</gene>
<feature type="transmembrane region" description="Helical" evidence="7">
    <location>
        <begin position="102"/>
        <end position="121"/>
    </location>
</feature>
<dbReference type="PROSITE" id="PS50893">
    <property type="entry name" value="ABC_TRANSPORTER_2"/>
    <property type="match status" value="1"/>
</dbReference>
<keyword evidence="10" id="KW-1185">Reference proteome</keyword>
<organism evidence="9 10">
    <name type="scientific">Penicillium diatomitis</name>
    <dbReference type="NCBI Taxonomy" id="2819901"/>
    <lineage>
        <taxon>Eukaryota</taxon>
        <taxon>Fungi</taxon>
        <taxon>Dikarya</taxon>
        <taxon>Ascomycota</taxon>
        <taxon>Pezizomycotina</taxon>
        <taxon>Eurotiomycetes</taxon>
        <taxon>Eurotiomycetidae</taxon>
        <taxon>Eurotiales</taxon>
        <taxon>Aspergillaceae</taxon>
        <taxon>Penicillium</taxon>
    </lineage>
</organism>
<dbReference type="RefSeq" id="XP_056790059.1">
    <property type="nucleotide sequence ID" value="XM_056934865.1"/>
</dbReference>
<dbReference type="EMBL" id="JAPWDQ010000005">
    <property type="protein sequence ID" value="KAJ5485275.1"/>
    <property type="molecule type" value="Genomic_DNA"/>
</dbReference>
<dbReference type="SUPFAM" id="SSF52540">
    <property type="entry name" value="P-loop containing nucleoside triphosphate hydrolases"/>
    <property type="match status" value="1"/>
</dbReference>
<dbReference type="GO" id="GO:0005524">
    <property type="term" value="F:ATP binding"/>
    <property type="evidence" value="ECO:0007669"/>
    <property type="project" value="UniProtKB-KW"/>
</dbReference>
<keyword evidence="4" id="KW-0067">ATP-binding</keyword>
<dbReference type="Gene3D" id="1.20.1560.10">
    <property type="entry name" value="ABC transporter type 1, transmembrane domain"/>
    <property type="match status" value="1"/>
</dbReference>
<dbReference type="InterPro" id="IPR003439">
    <property type="entry name" value="ABC_transporter-like_ATP-bd"/>
</dbReference>
<dbReference type="Pfam" id="PF24357">
    <property type="entry name" value="TMD0_ABC"/>
    <property type="match status" value="1"/>
</dbReference>
<evidence type="ECO:0000256" key="1">
    <source>
        <dbReference type="ARBA" id="ARBA00004141"/>
    </source>
</evidence>
<keyword evidence="5 7" id="KW-1133">Transmembrane helix</keyword>
<dbReference type="Gene3D" id="3.40.50.300">
    <property type="entry name" value="P-loop containing nucleotide triphosphate hydrolases"/>
    <property type="match status" value="1"/>
</dbReference>
<dbReference type="PROSITE" id="PS00211">
    <property type="entry name" value="ABC_TRANSPORTER_1"/>
    <property type="match status" value="1"/>
</dbReference>
<evidence type="ECO:0000313" key="9">
    <source>
        <dbReference type="EMBL" id="KAJ5485275.1"/>
    </source>
</evidence>
<dbReference type="InterPro" id="IPR056227">
    <property type="entry name" value="TMD0_ABC"/>
</dbReference>
<proteinExistence type="predicted"/>
<dbReference type="GeneID" id="81625114"/>
<dbReference type="PANTHER" id="PTHR24223">
    <property type="entry name" value="ATP-BINDING CASSETTE SUB-FAMILY C"/>
    <property type="match status" value="1"/>
</dbReference>
<dbReference type="GO" id="GO:0016020">
    <property type="term" value="C:membrane"/>
    <property type="evidence" value="ECO:0007669"/>
    <property type="project" value="UniProtKB-SubCell"/>
</dbReference>
<keyword evidence="3" id="KW-0547">Nucleotide-binding</keyword>
<reference evidence="9" key="2">
    <citation type="journal article" date="2023" name="IMA Fungus">
        <title>Comparative genomic study of the Penicillium genus elucidates a diverse pangenome and 15 lateral gene transfer events.</title>
        <authorList>
            <person name="Petersen C."/>
            <person name="Sorensen T."/>
            <person name="Nielsen M.R."/>
            <person name="Sondergaard T.E."/>
            <person name="Sorensen J.L."/>
            <person name="Fitzpatrick D.A."/>
            <person name="Frisvad J.C."/>
            <person name="Nielsen K.L."/>
        </authorList>
    </citation>
    <scope>NUCLEOTIDE SEQUENCE</scope>
    <source>
        <strain evidence="9">IBT 30728</strain>
    </source>
</reference>
<comment type="subcellular location">
    <subcellularLocation>
        <location evidence="1">Membrane</location>
        <topology evidence="1">Multi-pass membrane protein</topology>
    </subcellularLocation>
</comment>
<dbReference type="InterPro" id="IPR017871">
    <property type="entry name" value="ABC_transporter-like_CS"/>
</dbReference>
<evidence type="ECO:0000256" key="4">
    <source>
        <dbReference type="ARBA" id="ARBA00022840"/>
    </source>
</evidence>
<dbReference type="InterPro" id="IPR036640">
    <property type="entry name" value="ABC1_TM_sf"/>
</dbReference>
<evidence type="ECO:0000256" key="2">
    <source>
        <dbReference type="ARBA" id="ARBA00022692"/>
    </source>
</evidence>
<sequence length="630" mass="68902">MTDTAAGGCGDNRFGPFILISDCRGGFDFTILFESSILNVLPAACFLVLALARLYYLSKQSVKVSSSIFHRITLGTSIAYAAIQVALVVLVTKQHQGEAESVVLVGVILGLVAALGMTALIDLEHFRSIRPSFLVFADEETVLSLRDVRFGWKSSSISDTPSITLDFVSSDTGTLAMLLGPIGCVKLTFLKGLAGEGPVLEGELFITYPDITFCDENAWLSNASIRSNIIGEDAFEFDSILYRTVVNACVLDLDLKGMAAGDESVVGSKGSKLSGGQRQRIAIARAVYARRRIACFDGFFSGLDNATTRPVFDNVFGFNVHHLSEADKILMFGGNGGIAKISRFADLRDDLGQFTLQHEVEATDDHETQATDEKFLPIGEKPVSNAVVNSSLQTTDRAVYKYYFSALGWLQVSVLLFFLVTNAGVNAFRYVWVDIWASSRNNTSNSQVGYWLGLYGLFSVVELASLMAAVFKPYSFLWNIDTGALVARFSQDMRLVDMVLPSGFISTRFPGITTIRAFSWRDTTSIRMISMLDTAQRPYYLLLCIQRWLSLVLNQIAAVIAVLLVGTAISLRTRVQPGLLGIALVMMTDLGRVLSSLVQNDTLLETSLGSISRIKEFAETTPNEENELLA</sequence>
<accession>A0A9W9X7U4</accession>
<feature type="transmembrane region" description="Helical" evidence="7">
    <location>
        <begin position="402"/>
        <end position="428"/>
    </location>
</feature>
<dbReference type="InterPro" id="IPR050173">
    <property type="entry name" value="ABC_transporter_C-like"/>
</dbReference>
<dbReference type="InterPro" id="IPR027417">
    <property type="entry name" value="P-loop_NTPase"/>
</dbReference>
<reference evidence="9" key="1">
    <citation type="submission" date="2022-12" db="EMBL/GenBank/DDBJ databases">
        <authorList>
            <person name="Petersen C."/>
        </authorList>
    </citation>
    <scope>NUCLEOTIDE SEQUENCE</scope>
    <source>
        <strain evidence="9">IBT 30728</strain>
    </source>
</reference>
<keyword evidence="2 7" id="KW-0812">Transmembrane</keyword>
<evidence type="ECO:0000256" key="5">
    <source>
        <dbReference type="ARBA" id="ARBA00022989"/>
    </source>
</evidence>
<dbReference type="Pfam" id="PF00005">
    <property type="entry name" value="ABC_tran"/>
    <property type="match status" value="1"/>
</dbReference>
<evidence type="ECO:0000313" key="10">
    <source>
        <dbReference type="Proteomes" id="UP001148312"/>
    </source>
</evidence>
<name>A0A9W9X7U4_9EURO</name>